<evidence type="ECO:0000313" key="7">
    <source>
        <dbReference type="Proteomes" id="UP000198908"/>
    </source>
</evidence>
<evidence type="ECO:0000256" key="5">
    <source>
        <dbReference type="ARBA" id="ARBA00093797"/>
    </source>
</evidence>
<name>A0A1G6T0A4_9BURK</name>
<dbReference type="STRING" id="416944.SAMN05421548_11664"/>
<dbReference type="AlphaFoldDB" id="A0A1G6T0A4"/>
<proteinExistence type="predicted"/>
<keyword evidence="6" id="KW-0966">Cell projection</keyword>
<keyword evidence="6" id="KW-0282">Flagellum</keyword>
<evidence type="ECO:0000256" key="4">
    <source>
        <dbReference type="ARBA" id="ARBA00023186"/>
    </source>
</evidence>
<dbReference type="Gene3D" id="1.20.58.380">
    <property type="entry name" value="Flagellar protein flit"/>
    <property type="match status" value="1"/>
</dbReference>
<dbReference type="Proteomes" id="UP000198908">
    <property type="component" value="Unassembled WGS sequence"/>
</dbReference>
<keyword evidence="3" id="KW-1005">Bacterial flagellum biogenesis</keyword>
<gene>
    <name evidence="6" type="ORF">SAMN05421548_11664</name>
</gene>
<keyword evidence="2" id="KW-0963">Cytoplasm</keyword>
<dbReference type="Pfam" id="PF05400">
    <property type="entry name" value="FliT"/>
    <property type="match status" value="1"/>
</dbReference>
<keyword evidence="4" id="KW-0143">Chaperone</keyword>
<keyword evidence="7" id="KW-1185">Reference proteome</keyword>
<protein>
    <recommendedName>
        <fullName evidence="5">Flagellar protein FliT</fullName>
    </recommendedName>
</protein>
<evidence type="ECO:0000256" key="3">
    <source>
        <dbReference type="ARBA" id="ARBA00022795"/>
    </source>
</evidence>
<evidence type="ECO:0000256" key="1">
    <source>
        <dbReference type="ARBA" id="ARBA00004514"/>
    </source>
</evidence>
<sequence>MDEMSSKADYFARYEAIAAVSGQMLCAARDAHWNDLIGLQEEYRSLVDALKDGEAAVLLTVAERARKYELIRQILADDAAIRDLASPCMARLSALFYGTVQPARVLQEIYGAR</sequence>
<dbReference type="GO" id="GO:0044781">
    <property type="term" value="P:bacterial-type flagellum organization"/>
    <property type="evidence" value="ECO:0007669"/>
    <property type="project" value="UniProtKB-KW"/>
</dbReference>
<evidence type="ECO:0000313" key="6">
    <source>
        <dbReference type="EMBL" id="SDD22314.1"/>
    </source>
</evidence>
<reference evidence="7" key="1">
    <citation type="submission" date="2016-09" db="EMBL/GenBank/DDBJ databases">
        <authorList>
            <person name="Varghese N."/>
            <person name="Submissions S."/>
        </authorList>
    </citation>
    <scope>NUCLEOTIDE SEQUENCE [LARGE SCALE GENOMIC DNA]</scope>
    <source>
        <strain evidence="7">TNe-862</strain>
    </source>
</reference>
<dbReference type="InterPro" id="IPR008622">
    <property type="entry name" value="FliT"/>
</dbReference>
<evidence type="ECO:0000256" key="2">
    <source>
        <dbReference type="ARBA" id="ARBA00022490"/>
    </source>
</evidence>
<organism evidence="6 7">
    <name type="scientific">Paraburkholderia lycopersici</name>
    <dbReference type="NCBI Taxonomy" id="416944"/>
    <lineage>
        <taxon>Bacteria</taxon>
        <taxon>Pseudomonadati</taxon>
        <taxon>Pseudomonadota</taxon>
        <taxon>Betaproteobacteria</taxon>
        <taxon>Burkholderiales</taxon>
        <taxon>Burkholderiaceae</taxon>
        <taxon>Paraburkholderia</taxon>
    </lineage>
</organism>
<keyword evidence="6" id="KW-0969">Cilium</keyword>
<accession>A0A1G6T0A4</accession>
<dbReference type="EMBL" id="FMYQ01000016">
    <property type="protein sequence ID" value="SDD22314.1"/>
    <property type="molecule type" value="Genomic_DNA"/>
</dbReference>
<comment type="subcellular location">
    <subcellularLocation>
        <location evidence="1">Cytoplasm</location>
        <location evidence="1">Cytosol</location>
    </subcellularLocation>
</comment>